<keyword evidence="2" id="KW-1185">Reference proteome</keyword>
<evidence type="ECO:0000313" key="2">
    <source>
        <dbReference type="Proteomes" id="UP000019918"/>
    </source>
</evidence>
<gene>
    <name evidence="1" type="ORF">BG55_07715</name>
</gene>
<proteinExistence type="predicted"/>
<evidence type="ECO:0000313" key="1">
    <source>
        <dbReference type="EMBL" id="EXU76102.1"/>
    </source>
</evidence>
<sequence>MLQLLRILLRKATRRRYRLRVGLTVACWILLNMQLVTASHHSFPPPASEGKRHYAAGMNHPLTQTCRENTSQKLLCEKHCHPDRIQPSSATPLHPDAVALETLMLIPVRKPEQYSTLTAWQTPPVTGPPTEIRFCRFRE</sequence>
<dbReference type="STRING" id="69222.BG55_07715"/>
<dbReference type="AlphaFoldDB" id="A0A014PYN7"/>
<accession>A0A014PYN7</accession>
<dbReference type="Proteomes" id="UP000019918">
    <property type="component" value="Unassembled WGS sequence"/>
</dbReference>
<dbReference type="EMBL" id="JFHN01000037">
    <property type="protein sequence ID" value="EXU76102.1"/>
    <property type="molecule type" value="Genomic_DNA"/>
</dbReference>
<dbReference type="PATRIC" id="fig|69222.5.peg.1586"/>
<name>A0A014PYN7_9GAMM</name>
<organism evidence="1 2">
    <name type="scientific">Erwinia mallotivora</name>
    <dbReference type="NCBI Taxonomy" id="69222"/>
    <lineage>
        <taxon>Bacteria</taxon>
        <taxon>Pseudomonadati</taxon>
        <taxon>Pseudomonadota</taxon>
        <taxon>Gammaproteobacteria</taxon>
        <taxon>Enterobacterales</taxon>
        <taxon>Erwiniaceae</taxon>
        <taxon>Erwinia</taxon>
    </lineage>
</organism>
<comment type="caution">
    <text evidence="1">The sequence shown here is derived from an EMBL/GenBank/DDBJ whole genome shotgun (WGS) entry which is preliminary data.</text>
</comment>
<dbReference type="RefSeq" id="WP_034935982.1">
    <property type="nucleotide sequence ID" value="NZ_JFHN01000037.1"/>
</dbReference>
<dbReference type="OrthoDB" id="6470311at2"/>
<protein>
    <submittedName>
        <fullName evidence="1">Uncharacterized protein</fullName>
    </submittedName>
</protein>
<reference evidence="1 2" key="1">
    <citation type="submission" date="2014-02" db="EMBL/GenBank/DDBJ databases">
        <title>Draft genome of Erwinia mallotivora strain BT-MARDI, a papaya dieback pathogen.</title>
        <authorList>
            <person name="Redzuan R."/>
            <person name="Abu Bakar N."/>
            <person name="Badrun R."/>
            <person name="Mohd Raih M.F."/>
            <person name="Rozano L."/>
            <person name="Mat Amin N."/>
        </authorList>
    </citation>
    <scope>NUCLEOTIDE SEQUENCE [LARGE SCALE GENOMIC DNA]</scope>
    <source>
        <strain evidence="1 2">BT-MARDI</strain>
    </source>
</reference>